<comment type="caution">
    <text evidence="2">The sequence shown here is derived from an EMBL/GenBank/DDBJ whole genome shotgun (WGS) entry which is preliminary data.</text>
</comment>
<dbReference type="AlphaFoldDB" id="A0A7J3KG69"/>
<dbReference type="GO" id="GO:0004518">
    <property type="term" value="F:nuclease activity"/>
    <property type="evidence" value="ECO:0007669"/>
    <property type="project" value="InterPro"/>
</dbReference>
<accession>A0A7J3KG69</accession>
<organism evidence="2">
    <name type="scientific">Staphylothermus marinus</name>
    <dbReference type="NCBI Taxonomy" id="2280"/>
    <lineage>
        <taxon>Archaea</taxon>
        <taxon>Thermoproteota</taxon>
        <taxon>Thermoprotei</taxon>
        <taxon>Desulfurococcales</taxon>
        <taxon>Desulfurococcaceae</taxon>
        <taxon>Staphylothermus</taxon>
    </lineage>
</organism>
<dbReference type="GO" id="GO:0006259">
    <property type="term" value="P:DNA metabolic process"/>
    <property type="evidence" value="ECO:0007669"/>
    <property type="project" value="UniProtKB-ARBA"/>
</dbReference>
<protein>
    <recommendedName>
        <fullName evidence="1">ERCC4 domain-containing protein</fullName>
    </recommendedName>
</protein>
<dbReference type="InterPro" id="IPR011335">
    <property type="entry name" value="Restrct_endonuc-II-like"/>
</dbReference>
<dbReference type="InterPro" id="IPR006166">
    <property type="entry name" value="ERCC4_domain"/>
</dbReference>
<evidence type="ECO:0000259" key="1">
    <source>
        <dbReference type="Pfam" id="PF02732"/>
    </source>
</evidence>
<dbReference type="Pfam" id="PF02732">
    <property type="entry name" value="ERCC4"/>
    <property type="match status" value="1"/>
</dbReference>
<proteinExistence type="predicted"/>
<sequence length="120" mass="13619">MGFCDYIVSVDEYFVGVERKTPSDFANSVIDNRVFNQAYMLSIIFPRSYILIEGFMFEAQAFSNFPRRAYIGALVSLSLKTAPHGQRGSVSIISVETKSDVITFLELLNKQLEEKDFTNL</sequence>
<dbReference type="EMBL" id="DTBE01000101">
    <property type="protein sequence ID" value="HGQ59807.1"/>
    <property type="molecule type" value="Genomic_DNA"/>
</dbReference>
<dbReference type="SUPFAM" id="SSF52980">
    <property type="entry name" value="Restriction endonuclease-like"/>
    <property type="match status" value="1"/>
</dbReference>
<gene>
    <name evidence="2" type="ORF">ENU09_03745</name>
</gene>
<feature type="domain" description="ERCC4" evidence="1">
    <location>
        <begin position="5"/>
        <end position="80"/>
    </location>
</feature>
<dbReference type="GO" id="GO:0003677">
    <property type="term" value="F:DNA binding"/>
    <property type="evidence" value="ECO:0007669"/>
    <property type="project" value="InterPro"/>
</dbReference>
<dbReference type="Gene3D" id="3.40.50.10130">
    <property type="match status" value="1"/>
</dbReference>
<name>A0A7J3KG69_STAMA</name>
<reference evidence="2" key="1">
    <citation type="journal article" date="2020" name="mSystems">
        <title>Genome- and Community-Level Interaction Insights into Carbon Utilization and Element Cycling Functions of Hydrothermarchaeota in Hydrothermal Sediment.</title>
        <authorList>
            <person name="Zhou Z."/>
            <person name="Liu Y."/>
            <person name="Xu W."/>
            <person name="Pan J."/>
            <person name="Luo Z.H."/>
            <person name="Li M."/>
        </authorList>
    </citation>
    <scope>NUCLEOTIDE SEQUENCE [LARGE SCALE GENOMIC DNA]</scope>
    <source>
        <strain evidence="2">SpSt-638</strain>
    </source>
</reference>
<evidence type="ECO:0000313" key="2">
    <source>
        <dbReference type="EMBL" id="HGQ59807.1"/>
    </source>
</evidence>